<dbReference type="Gene3D" id="3.40.50.20">
    <property type="match status" value="1"/>
</dbReference>
<dbReference type="RefSeq" id="WP_012376676.1">
    <property type="nucleotide sequence ID" value="NC_010571.1"/>
</dbReference>
<proteinExistence type="predicted"/>
<accession>B1ZZ75</accession>
<organism evidence="3 4">
    <name type="scientific">Opitutus terrae (strain DSM 11246 / JCM 15787 / PB90-1)</name>
    <dbReference type="NCBI Taxonomy" id="452637"/>
    <lineage>
        <taxon>Bacteria</taxon>
        <taxon>Pseudomonadati</taxon>
        <taxon>Verrucomicrobiota</taxon>
        <taxon>Opitutia</taxon>
        <taxon>Opitutales</taxon>
        <taxon>Opitutaceae</taxon>
        <taxon>Opitutus</taxon>
    </lineage>
</organism>
<dbReference type="InterPro" id="IPR010415">
    <property type="entry name" value="LpxI_C"/>
</dbReference>
<dbReference type="eggNOG" id="COG3494">
    <property type="taxonomic scope" value="Bacteria"/>
</dbReference>
<dbReference type="STRING" id="452637.Oter_3873"/>
<dbReference type="EMBL" id="CP001032">
    <property type="protein sequence ID" value="ACB77147.1"/>
    <property type="molecule type" value="Genomic_DNA"/>
</dbReference>
<dbReference type="AlphaFoldDB" id="B1ZZ75"/>
<dbReference type="PANTHER" id="PTHR39962">
    <property type="entry name" value="BLL4848 PROTEIN"/>
    <property type="match status" value="1"/>
</dbReference>
<dbReference type="KEGG" id="ote:Oter_3873"/>
<name>B1ZZ75_OPITP</name>
<dbReference type="InterPro" id="IPR041255">
    <property type="entry name" value="LpxI_N"/>
</dbReference>
<gene>
    <name evidence="3" type="ordered locus">Oter_3873</name>
</gene>
<dbReference type="InterPro" id="IPR043167">
    <property type="entry name" value="LpxI_C_sf"/>
</dbReference>
<keyword evidence="4" id="KW-1185">Reference proteome</keyword>
<dbReference type="HOGENOM" id="CLU_085042_0_0_0"/>
<feature type="domain" description="LpxI C-terminal" evidence="1">
    <location>
        <begin position="151"/>
        <end position="277"/>
    </location>
</feature>
<dbReference type="Pfam" id="PF06230">
    <property type="entry name" value="LpxI_C"/>
    <property type="match status" value="1"/>
</dbReference>
<protein>
    <recommendedName>
        <fullName evidence="5">LpxI C-terminal domain-containing protein</fullName>
    </recommendedName>
</protein>
<dbReference type="PANTHER" id="PTHR39962:SF1">
    <property type="entry name" value="LPXI FAMILY PROTEIN"/>
    <property type="match status" value="1"/>
</dbReference>
<dbReference type="InterPro" id="IPR053174">
    <property type="entry name" value="LpxI"/>
</dbReference>
<evidence type="ECO:0008006" key="5">
    <source>
        <dbReference type="Google" id="ProtNLM"/>
    </source>
</evidence>
<feature type="domain" description="LpxI N-terminal" evidence="2">
    <location>
        <begin position="17"/>
        <end position="146"/>
    </location>
</feature>
<reference evidence="3 4" key="1">
    <citation type="journal article" date="2011" name="J. Bacteriol.">
        <title>Genome sequence of the verrucomicrobium Opitutus terrae PB90-1, an abundant inhabitant of rice paddy soil ecosystems.</title>
        <authorList>
            <person name="van Passel M.W."/>
            <person name="Kant R."/>
            <person name="Palva A."/>
            <person name="Copeland A."/>
            <person name="Lucas S."/>
            <person name="Lapidus A."/>
            <person name="Glavina del Rio T."/>
            <person name="Pitluck S."/>
            <person name="Goltsman E."/>
            <person name="Clum A."/>
            <person name="Sun H."/>
            <person name="Schmutz J."/>
            <person name="Larimer F.W."/>
            <person name="Land M.L."/>
            <person name="Hauser L."/>
            <person name="Kyrpides N."/>
            <person name="Mikhailova N."/>
            <person name="Richardson P.P."/>
            <person name="Janssen P.H."/>
            <person name="de Vos W.M."/>
            <person name="Smidt H."/>
        </authorList>
    </citation>
    <scope>NUCLEOTIDE SEQUENCE [LARGE SCALE GENOMIC DNA]</scope>
    <source>
        <strain evidence="4">DSM 11246 / JCM 15787 / PB90-1</strain>
    </source>
</reference>
<evidence type="ECO:0000313" key="3">
    <source>
        <dbReference type="EMBL" id="ACB77147.1"/>
    </source>
</evidence>
<evidence type="ECO:0000259" key="1">
    <source>
        <dbReference type="Pfam" id="PF06230"/>
    </source>
</evidence>
<dbReference type="Gene3D" id="3.40.140.80">
    <property type="match status" value="1"/>
</dbReference>
<sequence>MPLSAFLPPDFDPRRPLALIAGQGLYPQLVAAAARHAGVPLKLIAFDEETRPELIASFADADRRTLLVGQLGKMLKMLREFDAGYALMAGQISPRRLFRGLHPDLKAVRLLASLKRRNAETIFGAIAAEIEGLGITLLDARSFLDDQLATAGCMTGRSFPIDRDYVEHGVHIARECARLDIGQGCVVRKGTVLAVEAYEGTDEMLRRAGAFKTDAALFVKTVKAGQDYRFDVPCFGQRTLETMREAGIAAAALEAGRVIMLDRPAVLAQARTWGINLLGFE</sequence>
<dbReference type="OrthoDB" id="9789836at2"/>
<dbReference type="Proteomes" id="UP000007013">
    <property type="component" value="Chromosome"/>
</dbReference>
<dbReference type="Pfam" id="PF17930">
    <property type="entry name" value="LpxI_N"/>
    <property type="match status" value="1"/>
</dbReference>
<evidence type="ECO:0000259" key="2">
    <source>
        <dbReference type="Pfam" id="PF17930"/>
    </source>
</evidence>
<evidence type="ECO:0000313" key="4">
    <source>
        <dbReference type="Proteomes" id="UP000007013"/>
    </source>
</evidence>